<dbReference type="InterPro" id="IPR050187">
    <property type="entry name" value="Lipid_Phosphate_FormReg"/>
</dbReference>
<protein>
    <submittedName>
        <fullName evidence="3">Putative ceramide kinase</fullName>
        <ecNumber evidence="3">2.7.1.138</ecNumber>
    </submittedName>
</protein>
<evidence type="ECO:0000313" key="4">
    <source>
        <dbReference type="Proteomes" id="UP000238479"/>
    </source>
</evidence>
<keyword evidence="3" id="KW-0418">Kinase</keyword>
<dbReference type="AlphaFoldDB" id="A0A2P6SCW0"/>
<comment type="caution">
    <text evidence="3">The sequence shown here is derived from an EMBL/GenBank/DDBJ whole genome shotgun (WGS) entry which is preliminary data.</text>
</comment>
<evidence type="ECO:0000313" key="3">
    <source>
        <dbReference type="EMBL" id="PRQ56512.1"/>
    </source>
</evidence>
<dbReference type="OMA" id="TDAIVIW"/>
<dbReference type="InterPro" id="IPR016064">
    <property type="entry name" value="NAD/diacylglycerol_kinase_sf"/>
</dbReference>
<evidence type="ECO:0000259" key="2">
    <source>
        <dbReference type="PROSITE" id="PS50146"/>
    </source>
</evidence>
<feature type="region of interest" description="Disordered" evidence="1">
    <location>
        <begin position="170"/>
        <end position="197"/>
    </location>
</feature>
<dbReference type="Pfam" id="PF00781">
    <property type="entry name" value="DAGK_cat"/>
    <property type="match status" value="1"/>
</dbReference>
<dbReference type="PANTHER" id="PTHR12358:SF6">
    <property type="entry name" value="CERAMIDE KINASE"/>
    <property type="match status" value="1"/>
</dbReference>
<keyword evidence="4" id="KW-1185">Reference proteome</keyword>
<name>A0A2P6SCW0_ROSCH</name>
<sequence length="197" mass="21875">MSRMLEDIYRFTVHGFQSSRTLPSVPVLATYRFGHKDLHICQIWVNQINASLDLEQGMPKNLLGNACKTWDSVAPIFSRAKVKTKVIVTERAVHAYDAMATIVNRELISYDEVMAVGGDGFFNQILNGFLSSRHKAPYPPTPSDFLDSASCNESLVVNDPSETVIEAYSQNNEQSPLLSSSNINGSGLRSLKYQSRA</sequence>
<feature type="domain" description="DAGKc" evidence="2">
    <location>
        <begin position="71"/>
        <end position="140"/>
    </location>
</feature>
<dbReference type="GO" id="GO:0006672">
    <property type="term" value="P:ceramide metabolic process"/>
    <property type="evidence" value="ECO:0007669"/>
    <property type="project" value="TreeGrafter"/>
</dbReference>
<accession>A0A2P6SCW0</accession>
<dbReference type="EMBL" id="PDCK01000039">
    <property type="protein sequence ID" value="PRQ56512.1"/>
    <property type="molecule type" value="Genomic_DNA"/>
</dbReference>
<gene>
    <name evidence="3" type="ORF">RchiOBHm_Chr1g0337211</name>
</gene>
<dbReference type="STRING" id="74649.A0A2P6SCW0"/>
<proteinExistence type="predicted"/>
<keyword evidence="3" id="KW-0808">Transferase</keyword>
<organism evidence="3 4">
    <name type="scientific">Rosa chinensis</name>
    <name type="common">China rose</name>
    <dbReference type="NCBI Taxonomy" id="74649"/>
    <lineage>
        <taxon>Eukaryota</taxon>
        <taxon>Viridiplantae</taxon>
        <taxon>Streptophyta</taxon>
        <taxon>Embryophyta</taxon>
        <taxon>Tracheophyta</taxon>
        <taxon>Spermatophyta</taxon>
        <taxon>Magnoliopsida</taxon>
        <taxon>eudicotyledons</taxon>
        <taxon>Gunneridae</taxon>
        <taxon>Pentapetalae</taxon>
        <taxon>rosids</taxon>
        <taxon>fabids</taxon>
        <taxon>Rosales</taxon>
        <taxon>Rosaceae</taxon>
        <taxon>Rosoideae</taxon>
        <taxon>Rosoideae incertae sedis</taxon>
        <taxon>Rosa</taxon>
    </lineage>
</organism>
<dbReference type="SUPFAM" id="SSF111331">
    <property type="entry name" value="NAD kinase/diacylglycerol kinase-like"/>
    <property type="match status" value="1"/>
</dbReference>
<dbReference type="PANTHER" id="PTHR12358">
    <property type="entry name" value="SPHINGOSINE KINASE"/>
    <property type="match status" value="1"/>
</dbReference>
<dbReference type="EC" id="2.7.1.138" evidence="3"/>
<reference evidence="3 4" key="1">
    <citation type="journal article" date="2018" name="Nat. Genet.">
        <title>The Rosa genome provides new insights in the design of modern roses.</title>
        <authorList>
            <person name="Bendahmane M."/>
        </authorList>
    </citation>
    <scope>NUCLEOTIDE SEQUENCE [LARGE SCALE GENOMIC DNA]</scope>
    <source>
        <strain evidence="4">cv. Old Blush</strain>
    </source>
</reference>
<feature type="compositionally biased region" description="Low complexity" evidence="1">
    <location>
        <begin position="175"/>
        <end position="191"/>
    </location>
</feature>
<dbReference type="GO" id="GO:0016020">
    <property type="term" value="C:membrane"/>
    <property type="evidence" value="ECO:0007669"/>
    <property type="project" value="GOC"/>
</dbReference>
<dbReference type="PROSITE" id="PS50146">
    <property type="entry name" value="DAGK"/>
    <property type="match status" value="1"/>
</dbReference>
<dbReference type="Gramene" id="PRQ56512">
    <property type="protein sequence ID" value="PRQ56512"/>
    <property type="gene ID" value="RchiOBHm_Chr1g0337211"/>
</dbReference>
<dbReference type="GO" id="GO:0001729">
    <property type="term" value="F:ceramide kinase activity"/>
    <property type="evidence" value="ECO:0007669"/>
    <property type="project" value="UniProtKB-EC"/>
</dbReference>
<dbReference type="InterPro" id="IPR017438">
    <property type="entry name" value="ATP-NAD_kinase_N"/>
</dbReference>
<dbReference type="Gene3D" id="3.40.50.10330">
    <property type="entry name" value="Probable inorganic polyphosphate/atp-NAD kinase, domain 1"/>
    <property type="match status" value="1"/>
</dbReference>
<dbReference type="Proteomes" id="UP000238479">
    <property type="component" value="Chromosome 1"/>
</dbReference>
<dbReference type="InterPro" id="IPR001206">
    <property type="entry name" value="Diacylglycerol_kinase_cat_dom"/>
</dbReference>
<evidence type="ECO:0000256" key="1">
    <source>
        <dbReference type="SAM" id="MobiDB-lite"/>
    </source>
</evidence>